<feature type="domain" description="AB hydrolase-1" evidence="4">
    <location>
        <begin position="25"/>
        <end position="121"/>
    </location>
</feature>
<evidence type="ECO:0000313" key="5">
    <source>
        <dbReference type="EMBL" id="MBA2879966.1"/>
    </source>
</evidence>
<dbReference type="Proteomes" id="UP000525298">
    <property type="component" value="Unassembled WGS sequence"/>
</dbReference>
<evidence type="ECO:0000256" key="1">
    <source>
        <dbReference type="ARBA" id="ARBA00004496"/>
    </source>
</evidence>
<dbReference type="Gene3D" id="3.40.50.1820">
    <property type="entry name" value="alpha/beta hydrolase"/>
    <property type="match status" value="1"/>
</dbReference>
<keyword evidence="6" id="KW-1185">Reference proteome</keyword>
<dbReference type="PANTHER" id="PTHR46197">
    <property type="entry name" value="PROTEIN ABHD14B-LIKE"/>
    <property type="match status" value="1"/>
</dbReference>
<sequence length="202" mass="22518">MKEETVKINGFECRVISGSGRRPCIVLLHGYMYTSDVWNDIGLLRLLEQKNIAFSAVDMPYGHRSECTPRSGNPEQNTAIVDSMASHDSLLIGASLGGYIALKHCVARPAGGLMLVAPVMSLQAELAARYPQISARVRLIYGENDNVVYRDEIKRLGRLLGITPRIYEKAQHAAYMDQPGRFNTDVIEFYQQLTGKKAEKKT</sequence>
<reference evidence="5 6" key="1">
    <citation type="submission" date="2020-07" db="EMBL/GenBank/DDBJ databases">
        <title>Genomic Encyclopedia of Type Strains, Phase IV (KMG-IV): sequencing the most valuable type-strain genomes for metagenomic binning, comparative biology and taxonomic classification.</title>
        <authorList>
            <person name="Goeker M."/>
        </authorList>
    </citation>
    <scope>NUCLEOTIDE SEQUENCE [LARGE SCALE GENOMIC DNA]</scope>
    <source>
        <strain evidence="5 6">DSM 17721</strain>
    </source>
</reference>
<dbReference type="SUPFAM" id="SSF53474">
    <property type="entry name" value="alpha/beta-Hydrolases"/>
    <property type="match status" value="1"/>
</dbReference>
<dbReference type="RefSeq" id="WP_181549645.1">
    <property type="nucleotide sequence ID" value="NZ_JACDUS010000001.1"/>
</dbReference>
<evidence type="ECO:0000256" key="2">
    <source>
        <dbReference type="ARBA" id="ARBA00022490"/>
    </source>
</evidence>
<keyword evidence="2" id="KW-0963">Cytoplasm</keyword>
<accession>A0A7W0HJD1</accession>
<dbReference type="GO" id="GO:0005737">
    <property type="term" value="C:cytoplasm"/>
    <property type="evidence" value="ECO:0007669"/>
    <property type="project" value="UniProtKB-SubCell"/>
</dbReference>
<comment type="caution">
    <text evidence="5">The sequence shown here is derived from an EMBL/GenBank/DDBJ whole genome shotgun (WGS) entry which is preliminary data.</text>
</comment>
<dbReference type="InterPro" id="IPR029058">
    <property type="entry name" value="AB_hydrolase_fold"/>
</dbReference>
<evidence type="ECO:0000313" key="6">
    <source>
        <dbReference type="Proteomes" id="UP000525298"/>
    </source>
</evidence>
<protein>
    <submittedName>
        <fullName evidence="5">Pimeloyl-ACP methyl ester carboxylesterase</fullName>
    </submittedName>
</protein>
<name>A0A7W0HJD1_9BACT</name>
<evidence type="ECO:0000259" key="4">
    <source>
        <dbReference type="Pfam" id="PF12697"/>
    </source>
</evidence>
<dbReference type="EMBL" id="JACDUS010000001">
    <property type="protein sequence ID" value="MBA2879966.1"/>
    <property type="molecule type" value="Genomic_DNA"/>
</dbReference>
<gene>
    <name evidence="5" type="ORF">HNR65_000273</name>
</gene>
<evidence type="ECO:0000256" key="3">
    <source>
        <dbReference type="ARBA" id="ARBA00037942"/>
    </source>
</evidence>
<dbReference type="AlphaFoldDB" id="A0A7W0HJD1"/>
<dbReference type="InterPro" id="IPR000073">
    <property type="entry name" value="AB_hydrolase_1"/>
</dbReference>
<dbReference type="Pfam" id="PF12697">
    <property type="entry name" value="Abhydrolase_6"/>
    <property type="match status" value="1"/>
</dbReference>
<comment type="subcellular location">
    <subcellularLocation>
        <location evidence="1">Cytoplasm</location>
    </subcellularLocation>
</comment>
<comment type="similarity">
    <text evidence="3">Belongs to the AB hydrolase superfamily. ABHD14 family.</text>
</comment>
<organism evidence="5 6">
    <name type="scientific">Desulfosalsimonas propionicica</name>
    <dbReference type="NCBI Taxonomy" id="332175"/>
    <lineage>
        <taxon>Bacteria</taxon>
        <taxon>Pseudomonadati</taxon>
        <taxon>Thermodesulfobacteriota</taxon>
        <taxon>Desulfobacteria</taxon>
        <taxon>Desulfobacterales</taxon>
        <taxon>Desulfosalsimonadaceae</taxon>
        <taxon>Desulfosalsimonas</taxon>
    </lineage>
</organism>
<proteinExistence type="inferred from homology"/>
<dbReference type="PANTHER" id="PTHR46197:SF3">
    <property type="entry name" value="AB HYDROLASE-1 DOMAIN-CONTAINING PROTEIN"/>
    <property type="match status" value="1"/>
</dbReference>